<dbReference type="Proteomes" id="UP001165101">
    <property type="component" value="Unassembled WGS sequence"/>
</dbReference>
<gene>
    <name evidence="1" type="ORF">Cboi01_000033900</name>
</gene>
<comment type="caution">
    <text evidence="1">The sequence shown here is derived from an EMBL/GenBank/DDBJ whole genome shotgun (WGS) entry which is preliminary data.</text>
</comment>
<evidence type="ECO:0000313" key="1">
    <source>
        <dbReference type="EMBL" id="GME87377.1"/>
    </source>
</evidence>
<sequence length="497" mass="57380">MSLTRQNCKLVTSSLRKGIPVTRYTSASRVLYCQQHQIRHNSTIGADNLSVRLGRAVRHRGSSTRDITKHRHKDNEAAKTANEVEEIDQSKCSSCGIELQVEDPEKDGYYKPRKENTRVSTNDSTDKSGSLSEMEKLLLKENGFHLDSMDNENIIIASSKKVLKDSKNQDDRLKCERCIKALYHNDDSKGFNNVLFKEIMEKIPKNANIVYVISALDFPLSLNRDIIKYFNSKKIFYVITKIDAFFDDKQSINRTGLRFFQDSLEKLVDCDPSKVFLASGKLGWNTESLLSSINNSKLYFVGSVNSGKSTIIKTLIYRDDKNLKSTDNYGPGISHLPNFTRDFIKFKLPNSKHVLIDTPGFINNNENDESFKYILPDFKNQFCKILNYTSSNIKSRQTKRLDINSKQIFDGDKVFSLGGLFYLKPPRDAIFQIFKNLEGKEFVCKSIERAKELNYNRNEALNYRFSVKEEIFDDMVRYVIPPFYGNIDIRKYFQFYL</sequence>
<reference evidence="1" key="1">
    <citation type="submission" date="2023-04" db="EMBL/GenBank/DDBJ databases">
        <title>Candida boidinii NBRC 1967.</title>
        <authorList>
            <person name="Ichikawa N."/>
            <person name="Sato H."/>
            <person name="Tonouchi N."/>
        </authorList>
    </citation>
    <scope>NUCLEOTIDE SEQUENCE</scope>
    <source>
        <strain evidence="1">NBRC 1967</strain>
    </source>
</reference>
<evidence type="ECO:0000313" key="2">
    <source>
        <dbReference type="Proteomes" id="UP001165101"/>
    </source>
</evidence>
<dbReference type="EMBL" id="BSXV01000082">
    <property type="protein sequence ID" value="GME87377.1"/>
    <property type="molecule type" value="Genomic_DNA"/>
</dbReference>
<accession>A0ACB5TEX3</accession>
<name>A0ACB5TEX3_CANBO</name>
<protein>
    <submittedName>
        <fullName evidence="1">Unnamed protein product</fullName>
    </submittedName>
</protein>
<proteinExistence type="predicted"/>
<organism evidence="1 2">
    <name type="scientific">Candida boidinii</name>
    <name type="common">Yeast</name>
    <dbReference type="NCBI Taxonomy" id="5477"/>
    <lineage>
        <taxon>Eukaryota</taxon>
        <taxon>Fungi</taxon>
        <taxon>Dikarya</taxon>
        <taxon>Ascomycota</taxon>
        <taxon>Saccharomycotina</taxon>
        <taxon>Pichiomycetes</taxon>
        <taxon>Pichiales</taxon>
        <taxon>Pichiaceae</taxon>
        <taxon>Ogataea</taxon>
        <taxon>Ogataea/Candida clade</taxon>
    </lineage>
</organism>
<keyword evidence="2" id="KW-1185">Reference proteome</keyword>